<keyword evidence="3 12" id="KW-0963">Cytoplasm</keyword>
<dbReference type="InterPro" id="IPR027496">
    <property type="entry name" value="ARD_euk"/>
</dbReference>
<dbReference type="EnsemblPlants" id="Pp3c1_40890V3.1">
    <property type="protein sequence ID" value="Pp3c1_40890V3.1"/>
    <property type="gene ID" value="Pp3c1_40890"/>
</dbReference>
<dbReference type="SUPFAM" id="SSF51182">
    <property type="entry name" value="RmlC-like cupins"/>
    <property type="match status" value="1"/>
</dbReference>
<comment type="catalytic activity">
    <reaction evidence="12">
        <text>1,2-dihydroxy-5-(methylsulfanyl)pent-1-en-3-one + O2 = 3-(methylsulfanyl)propanoate + CO + formate + 2 H(+)</text>
        <dbReference type="Rhea" id="RHEA:14161"/>
        <dbReference type="ChEBI" id="CHEBI:15378"/>
        <dbReference type="ChEBI" id="CHEBI:15379"/>
        <dbReference type="ChEBI" id="CHEBI:15740"/>
        <dbReference type="ChEBI" id="CHEBI:17245"/>
        <dbReference type="ChEBI" id="CHEBI:49016"/>
        <dbReference type="ChEBI" id="CHEBI:49252"/>
        <dbReference type="EC" id="1.13.11.53"/>
    </reaction>
</comment>
<dbReference type="PANTHER" id="PTHR23418">
    <property type="entry name" value="ACIREDUCTONE DIOXYGENASE"/>
    <property type="match status" value="1"/>
</dbReference>
<keyword evidence="7 12" id="KW-0223">Dioxygenase</keyword>
<evidence type="ECO:0000256" key="4">
    <source>
        <dbReference type="ARBA" id="ARBA00022596"/>
    </source>
</evidence>
<evidence type="ECO:0000256" key="5">
    <source>
        <dbReference type="ARBA" id="ARBA00022605"/>
    </source>
</evidence>
<dbReference type="CDD" id="cd02232">
    <property type="entry name" value="cupin_ARD"/>
    <property type="match status" value="1"/>
</dbReference>
<dbReference type="EMBL" id="ABEU02000001">
    <property type="protein sequence ID" value="PNR63469.1"/>
    <property type="molecule type" value="Genomic_DNA"/>
</dbReference>
<dbReference type="Proteomes" id="UP000006727">
    <property type="component" value="Chromosome 1"/>
</dbReference>
<proteinExistence type="inferred from homology"/>
<dbReference type="InterPro" id="IPR014710">
    <property type="entry name" value="RmlC-like_jellyroll"/>
</dbReference>
<accession>A0A2K1LBR4</accession>
<dbReference type="OrthoDB" id="1867259at2759"/>
<reference evidence="13 15" key="1">
    <citation type="journal article" date="2008" name="Science">
        <title>The Physcomitrella genome reveals evolutionary insights into the conquest of land by plants.</title>
        <authorList>
            <person name="Rensing S."/>
            <person name="Lang D."/>
            <person name="Zimmer A."/>
            <person name="Terry A."/>
            <person name="Salamov A."/>
            <person name="Shapiro H."/>
            <person name="Nishiyama T."/>
            <person name="Perroud P.-F."/>
            <person name="Lindquist E."/>
            <person name="Kamisugi Y."/>
            <person name="Tanahashi T."/>
            <person name="Sakakibara K."/>
            <person name="Fujita T."/>
            <person name="Oishi K."/>
            <person name="Shin-I T."/>
            <person name="Kuroki Y."/>
            <person name="Toyoda A."/>
            <person name="Suzuki Y."/>
            <person name="Hashimoto A."/>
            <person name="Yamaguchi K."/>
            <person name="Sugano A."/>
            <person name="Kohara Y."/>
            <person name="Fujiyama A."/>
            <person name="Anterola A."/>
            <person name="Aoki S."/>
            <person name="Ashton N."/>
            <person name="Barbazuk W.B."/>
            <person name="Barker E."/>
            <person name="Bennetzen J."/>
            <person name="Bezanilla M."/>
            <person name="Blankenship R."/>
            <person name="Cho S.H."/>
            <person name="Dutcher S."/>
            <person name="Estelle M."/>
            <person name="Fawcett J.A."/>
            <person name="Gundlach H."/>
            <person name="Hanada K."/>
            <person name="Heyl A."/>
            <person name="Hicks K.A."/>
            <person name="Hugh J."/>
            <person name="Lohr M."/>
            <person name="Mayer K."/>
            <person name="Melkozernov A."/>
            <person name="Murata T."/>
            <person name="Nelson D."/>
            <person name="Pils B."/>
            <person name="Prigge M."/>
            <person name="Reiss B."/>
            <person name="Renner T."/>
            <person name="Rombauts S."/>
            <person name="Rushton P."/>
            <person name="Sanderfoot A."/>
            <person name="Schween G."/>
            <person name="Shiu S.-H."/>
            <person name="Stueber K."/>
            <person name="Theodoulou F.L."/>
            <person name="Tu H."/>
            <person name="Van de Peer Y."/>
            <person name="Verrier P.J."/>
            <person name="Waters E."/>
            <person name="Wood A."/>
            <person name="Yang L."/>
            <person name="Cove D."/>
            <person name="Cuming A."/>
            <person name="Hasebe M."/>
            <person name="Lucas S."/>
            <person name="Mishler D.B."/>
            <person name="Reski R."/>
            <person name="Grigoriev I."/>
            <person name="Quatrano R.S."/>
            <person name="Boore J.L."/>
        </authorList>
    </citation>
    <scope>NUCLEOTIDE SEQUENCE [LARGE SCALE GENOMIC DNA]</scope>
    <source>
        <strain evidence="14 15">cv. Gransden 2004</strain>
    </source>
</reference>
<dbReference type="GO" id="GO:0005634">
    <property type="term" value="C:nucleus"/>
    <property type="evidence" value="ECO:0007669"/>
    <property type="project" value="UniProtKB-SubCell"/>
</dbReference>
<gene>
    <name evidence="14" type="primary">LOC112291421</name>
    <name evidence="13" type="ORF">PHYPA_001895</name>
</gene>
<dbReference type="EnsemblPlants" id="Pp3c1_40890V3.2">
    <property type="protein sequence ID" value="Pp3c1_40890V3.2"/>
    <property type="gene ID" value="Pp3c1_40890"/>
</dbReference>
<evidence type="ECO:0000256" key="7">
    <source>
        <dbReference type="ARBA" id="ARBA00022964"/>
    </source>
</evidence>
<evidence type="ECO:0000256" key="9">
    <source>
        <dbReference type="ARBA" id="ARBA00023004"/>
    </source>
</evidence>
<keyword evidence="6 12" id="KW-0479">Metal-binding</keyword>
<dbReference type="FunCoup" id="A0A2K1LBR4">
    <property type="interactions" value="3432"/>
</dbReference>
<keyword evidence="5 12" id="KW-0028">Amino-acid biosynthesis</keyword>
<comment type="subcellular location">
    <subcellularLocation>
        <location evidence="2">Cell membrane</location>
        <topology evidence="2">Peripheral membrane protein</topology>
        <orientation evidence="2">Cytoplasmic side</orientation>
    </subcellularLocation>
    <subcellularLocation>
        <location evidence="12">Cytoplasm</location>
    </subcellularLocation>
    <subcellularLocation>
        <location evidence="12">Nucleus</location>
    </subcellularLocation>
</comment>
<dbReference type="STRING" id="3218.A0A2K1LBR4"/>
<evidence type="ECO:0000313" key="15">
    <source>
        <dbReference type="Proteomes" id="UP000006727"/>
    </source>
</evidence>
<dbReference type="InterPro" id="IPR011051">
    <property type="entry name" value="RmlC_Cupin_sf"/>
</dbReference>
<name>A0A2K1LBR4_PHYPA</name>
<dbReference type="AlphaFoldDB" id="A0A2K1LBR4"/>
<feature type="binding site" evidence="12">
    <location>
        <position position="102"/>
    </location>
    <ligand>
        <name>Fe(2+)</name>
        <dbReference type="ChEBI" id="CHEBI:29033"/>
        <note>for iron-dependent acireductone dioxygenase activity</note>
    </ligand>
</feature>
<feature type="binding site" evidence="12">
    <location>
        <position position="141"/>
    </location>
    <ligand>
        <name>Ni(2+)</name>
        <dbReference type="ChEBI" id="CHEBI:49786"/>
        <note>for nickel-dependent acireductone dioxygenase activity</note>
    </ligand>
</feature>
<evidence type="ECO:0000256" key="3">
    <source>
        <dbReference type="ARBA" id="ARBA00022490"/>
    </source>
</evidence>
<comment type="function">
    <text evidence="12">Catalyzes 2 different reactions between oxygen and the acireductone 1,2-dihydroxy-3-keto-5-methylthiopentene (DHK-MTPene) depending upon the metal bound in the active site. Fe-containing acireductone dioxygenase (Fe-ARD) produces formate and 2-keto-4-methylthiobutyrate (KMTB), the alpha-ketoacid precursor of methionine in the methionine recycle pathway. Ni-containing acireductone dioxygenase (Ni-ARD) produces methylthiopropionate, carbon monoxide and formate, and does not lie on the methionine recycle pathway.</text>
</comment>
<keyword evidence="10 12" id="KW-0486">Methionine biosynthesis</keyword>
<evidence type="ECO:0000256" key="11">
    <source>
        <dbReference type="ARBA" id="ARBA00023242"/>
    </source>
</evidence>
<dbReference type="Gramene" id="Pp3c1_40890V3.2">
    <property type="protein sequence ID" value="Pp3c1_40890V3.2"/>
    <property type="gene ID" value="Pp3c1_40890"/>
</dbReference>
<comment type="similarity">
    <text evidence="12">Belongs to the acireductone dioxygenase (ARD) family.</text>
</comment>
<feature type="binding site" evidence="12">
    <location>
        <position position="102"/>
    </location>
    <ligand>
        <name>Ni(2+)</name>
        <dbReference type="ChEBI" id="CHEBI:49786"/>
        <note>for nickel-dependent acireductone dioxygenase activity</note>
    </ligand>
</feature>
<dbReference type="Gramene" id="Pp3c1_40890V3.1">
    <property type="protein sequence ID" value="Pp3c1_40890V3.1"/>
    <property type="gene ID" value="Pp3c1_40890"/>
</dbReference>
<protein>
    <recommendedName>
        <fullName evidence="12">Acireductone dioxygenase</fullName>
    </recommendedName>
    <alternativeName>
        <fullName evidence="12">Acireductone dioxygenase (Fe(2+)-requiring)</fullName>
        <shortName evidence="12">ARD'</shortName>
        <shortName evidence="12">Fe-ARD</shortName>
        <ecNumber evidence="12">1.13.11.54</ecNumber>
    </alternativeName>
    <alternativeName>
        <fullName evidence="12">Acireductone dioxygenase (Ni(2+)-requiring)</fullName>
        <shortName evidence="12">ARD</shortName>
        <shortName evidence="12">Ni-ARD</shortName>
        <ecNumber evidence="12">1.13.11.53</ecNumber>
    </alternativeName>
</protein>
<dbReference type="GeneID" id="112291421"/>
<feature type="binding site" evidence="12">
    <location>
        <position position="141"/>
    </location>
    <ligand>
        <name>Fe(2+)</name>
        <dbReference type="ChEBI" id="CHEBI:29033"/>
        <note>for iron-dependent acireductone dioxygenase activity</note>
    </ligand>
</feature>
<keyword evidence="15" id="KW-1185">Reference proteome</keyword>
<evidence type="ECO:0000256" key="12">
    <source>
        <dbReference type="HAMAP-Rule" id="MF_03154"/>
    </source>
</evidence>
<dbReference type="GO" id="GO:0005886">
    <property type="term" value="C:plasma membrane"/>
    <property type="evidence" value="ECO:0007669"/>
    <property type="project" value="UniProtKB-SubCell"/>
</dbReference>
<dbReference type="UniPathway" id="UPA00904">
    <property type="reaction ID" value="UER00878"/>
</dbReference>
<dbReference type="GO" id="GO:0010309">
    <property type="term" value="F:acireductone dioxygenase [iron(II)-requiring] activity"/>
    <property type="evidence" value="ECO:0000318"/>
    <property type="project" value="GO_Central"/>
</dbReference>
<dbReference type="Pfam" id="PF03079">
    <property type="entry name" value="ARD"/>
    <property type="match status" value="1"/>
</dbReference>
<dbReference type="Gene3D" id="2.60.120.10">
    <property type="entry name" value="Jelly Rolls"/>
    <property type="match status" value="1"/>
</dbReference>
<dbReference type="GO" id="GO:0006555">
    <property type="term" value="P:methionine metabolic process"/>
    <property type="evidence" value="ECO:0000318"/>
    <property type="project" value="GO_Central"/>
</dbReference>
<dbReference type="EC" id="1.13.11.53" evidence="12"/>
<dbReference type="GO" id="GO:0005737">
    <property type="term" value="C:cytoplasm"/>
    <property type="evidence" value="ECO:0007669"/>
    <property type="project" value="UniProtKB-SubCell"/>
</dbReference>
<evidence type="ECO:0000256" key="2">
    <source>
        <dbReference type="ARBA" id="ARBA00004413"/>
    </source>
</evidence>
<dbReference type="PANTHER" id="PTHR23418:SF0">
    <property type="entry name" value="ACIREDUCTONE DIOXYGENASE"/>
    <property type="match status" value="1"/>
</dbReference>
<dbReference type="GO" id="GO:0010308">
    <property type="term" value="F:acireductone dioxygenase (Ni2+-requiring) activity"/>
    <property type="evidence" value="ECO:0007669"/>
    <property type="project" value="UniProtKB-UniRule"/>
</dbReference>
<feature type="binding site" evidence="12">
    <location>
        <position position="96"/>
    </location>
    <ligand>
        <name>Fe(2+)</name>
        <dbReference type="ChEBI" id="CHEBI:29033"/>
        <note>for iron-dependent acireductone dioxygenase activity</note>
    </ligand>
</feature>
<reference evidence="14" key="3">
    <citation type="submission" date="2020-12" db="UniProtKB">
        <authorList>
            <consortium name="EnsemblPlants"/>
        </authorList>
    </citation>
    <scope>IDENTIFICATION</scope>
</reference>
<dbReference type="FunFam" id="2.60.120.10:FF:000031">
    <property type="entry name" value="1,2-dihydroxy-3-keto-5-methylthiopentene dioxygenase"/>
    <property type="match status" value="1"/>
</dbReference>
<evidence type="ECO:0000256" key="1">
    <source>
        <dbReference type="ARBA" id="ARBA00000428"/>
    </source>
</evidence>
<evidence type="ECO:0000256" key="8">
    <source>
        <dbReference type="ARBA" id="ARBA00023002"/>
    </source>
</evidence>
<comment type="pathway">
    <text evidence="12">Amino-acid biosynthesis; L-methionine biosynthesis via salvage pathway; L-methionine from S-methyl-5-thio-alpha-D-ribose 1-phosphate: step 5/6.</text>
</comment>
<keyword evidence="9 12" id="KW-0408">Iron</keyword>
<comment type="catalytic activity">
    <reaction evidence="1 12">
        <text>1,2-dihydroxy-5-(methylsulfanyl)pent-1-en-3-one + O2 = 4-methylsulfanyl-2-oxobutanoate + formate + 2 H(+)</text>
        <dbReference type="Rhea" id="RHEA:24504"/>
        <dbReference type="ChEBI" id="CHEBI:15378"/>
        <dbReference type="ChEBI" id="CHEBI:15379"/>
        <dbReference type="ChEBI" id="CHEBI:15740"/>
        <dbReference type="ChEBI" id="CHEBI:16723"/>
        <dbReference type="ChEBI" id="CHEBI:49252"/>
        <dbReference type="EC" id="1.13.11.54"/>
    </reaction>
</comment>
<sequence length="197" mass="23370">MGIEVQRPPLEAWYMNDSEEDQRLPHHRNPPEYVTLEKLAALGVIHWVLDADNHETDPELSIIRKDRGYNYTDVITVCPEMLPSYEAKIKSFYEEHIHMDEEIRYCLDGSGYFDVRDPEDHWIRIWVRKGDMIVLPAGCYHRFTLDEHNYIMAMRLFVGEPIWTPYNRPQDEHPVRKGYVHQFLQPELLDVDMSISA</sequence>
<keyword evidence="11 12" id="KW-0539">Nucleus</keyword>
<evidence type="ECO:0000256" key="10">
    <source>
        <dbReference type="ARBA" id="ARBA00023167"/>
    </source>
</evidence>
<keyword evidence="4 12" id="KW-0533">Nickel</keyword>
<dbReference type="EC" id="1.13.11.54" evidence="12"/>
<feature type="binding site" evidence="12">
    <location>
        <position position="98"/>
    </location>
    <ligand>
        <name>Ni(2+)</name>
        <dbReference type="ChEBI" id="CHEBI:49786"/>
        <note>for nickel-dependent acireductone dioxygenase activity</note>
    </ligand>
</feature>
<dbReference type="KEGG" id="ppp:112291421"/>
<keyword evidence="8 12" id="KW-0560">Oxidoreductase</keyword>
<dbReference type="InterPro" id="IPR004313">
    <property type="entry name" value="ARD"/>
</dbReference>
<dbReference type="GO" id="GO:0019509">
    <property type="term" value="P:L-methionine salvage from methylthioadenosine"/>
    <property type="evidence" value="ECO:0007669"/>
    <property type="project" value="UniProtKB-UniRule"/>
</dbReference>
<dbReference type="GO" id="GO:0016151">
    <property type="term" value="F:nickel cation binding"/>
    <property type="evidence" value="ECO:0007669"/>
    <property type="project" value="UniProtKB-UniRule"/>
</dbReference>
<feature type="binding site" evidence="12">
    <location>
        <position position="96"/>
    </location>
    <ligand>
        <name>Ni(2+)</name>
        <dbReference type="ChEBI" id="CHEBI:49786"/>
        <note>for nickel-dependent acireductone dioxygenase activity</note>
    </ligand>
</feature>
<comment type="cofactor">
    <cofactor evidence="12">
        <name>Fe(2+)</name>
        <dbReference type="ChEBI" id="CHEBI:29033"/>
    </cofactor>
    <cofactor evidence="12">
        <name>Ni(2+)</name>
        <dbReference type="ChEBI" id="CHEBI:49786"/>
    </cofactor>
    <text evidence="12">Binds either 1 Fe or Ni cation per monomer. Iron-binding promotes an acireductone dioxygenase reaction producing 2-keto-4-methylthiobutyrate, while nickel-binding promotes an acireductone dioxygenase reaction producing 3-(methylsulfanyl)propanoate.</text>
</comment>
<dbReference type="HAMAP" id="MF_03154">
    <property type="entry name" value="Salvage_MtnD_euk"/>
    <property type="match status" value="1"/>
</dbReference>
<dbReference type="RefSeq" id="XP_024394551.1">
    <property type="nucleotide sequence ID" value="XM_024538783.2"/>
</dbReference>
<evidence type="ECO:0000313" key="14">
    <source>
        <dbReference type="EnsemblPlants" id="Pp3c1_40890V3.1"/>
    </source>
</evidence>
<organism evidence="13">
    <name type="scientific">Physcomitrium patens</name>
    <name type="common">Spreading-leaved earth moss</name>
    <name type="synonym">Physcomitrella patens</name>
    <dbReference type="NCBI Taxonomy" id="3218"/>
    <lineage>
        <taxon>Eukaryota</taxon>
        <taxon>Viridiplantae</taxon>
        <taxon>Streptophyta</taxon>
        <taxon>Embryophyta</taxon>
        <taxon>Bryophyta</taxon>
        <taxon>Bryophytina</taxon>
        <taxon>Bryopsida</taxon>
        <taxon>Funariidae</taxon>
        <taxon>Funariales</taxon>
        <taxon>Funariaceae</taxon>
        <taxon>Physcomitrium</taxon>
    </lineage>
</organism>
<reference evidence="13 15" key="2">
    <citation type="journal article" date="2018" name="Plant J.">
        <title>The Physcomitrella patens chromosome-scale assembly reveals moss genome structure and evolution.</title>
        <authorList>
            <person name="Lang D."/>
            <person name="Ullrich K.K."/>
            <person name="Murat F."/>
            <person name="Fuchs J."/>
            <person name="Jenkins J."/>
            <person name="Haas F.B."/>
            <person name="Piednoel M."/>
            <person name="Gundlach H."/>
            <person name="Van Bel M."/>
            <person name="Meyberg R."/>
            <person name="Vives C."/>
            <person name="Morata J."/>
            <person name="Symeonidi A."/>
            <person name="Hiss M."/>
            <person name="Muchero W."/>
            <person name="Kamisugi Y."/>
            <person name="Saleh O."/>
            <person name="Blanc G."/>
            <person name="Decker E.L."/>
            <person name="van Gessel N."/>
            <person name="Grimwood J."/>
            <person name="Hayes R.D."/>
            <person name="Graham S.W."/>
            <person name="Gunter L.E."/>
            <person name="McDaniel S.F."/>
            <person name="Hoernstein S.N.W."/>
            <person name="Larsson A."/>
            <person name="Li F.W."/>
            <person name="Perroud P.F."/>
            <person name="Phillips J."/>
            <person name="Ranjan P."/>
            <person name="Rokshar D.S."/>
            <person name="Rothfels C.J."/>
            <person name="Schneider L."/>
            <person name="Shu S."/>
            <person name="Stevenson D.W."/>
            <person name="Thummler F."/>
            <person name="Tillich M."/>
            <person name="Villarreal Aguilar J.C."/>
            <person name="Widiez T."/>
            <person name="Wong G.K."/>
            <person name="Wymore A."/>
            <person name="Zhang Y."/>
            <person name="Zimmer A.D."/>
            <person name="Quatrano R.S."/>
            <person name="Mayer K.F.X."/>
            <person name="Goodstein D."/>
            <person name="Casacuberta J.M."/>
            <person name="Vandepoele K."/>
            <person name="Reski R."/>
            <person name="Cuming A.C."/>
            <person name="Tuskan G.A."/>
            <person name="Maumus F."/>
            <person name="Salse J."/>
            <person name="Schmutz J."/>
            <person name="Rensing S.A."/>
        </authorList>
    </citation>
    <scope>NUCLEOTIDE SEQUENCE [LARGE SCALE GENOMIC DNA]</scope>
    <source>
        <strain evidence="14 15">cv. Gransden 2004</strain>
    </source>
</reference>
<dbReference type="GO" id="GO:0005506">
    <property type="term" value="F:iron ion binding"/>
    <property type="evidence" value="ECO:0007669"/>
    <property type="project" value="UniProtKB-UniRule"/>
</dbReference>
<evidence type="ECO:0000256" key="6">
    <source>
        <dbReference type="ARBA" id="ARBA00022723"/>
    </source>
</evidence>
<feature type="binding site" evidence="12">
    <location>
        <position position="98"/>
    </location>
    <ligand>
        <name>Fe(2+)</name>
        <dbReference type="ChEBI" id="CHEBI:29033"/>
        <note>for iron-dependent acireductone dioxygenase activity</note>
    </ligand>
</feature>
<evidence type="ECO:0000313" key="13">
    <source>
        <dbReference type="EMBL" id="PNR63469.1"/>
    </source>
</evidence>